<dbReference type="RefSeq" id="WP_028480326.1">
    <property type="nucleotide sequence ID" value="NZ_LVVZ01000005.1"/>
</dbReference>
<dbReference type="InterPro" id="IPR036422">
    <property type="entry name" value="RuBisCO_lsu_N_sf"/>
</dbReference>
<keyword evidence="3" id="KW-1185">Reference proteome</keyword>
<dbReference type="SFLD" id="SFLDF00158">
    <property type="entry name" value="5-methylthio-D-ribulose_1-phos"/>
    <property type="match status" value="1"/>
</dbReference>
<dbReference type="Gene3D" id="3.30.70.150">
    <property type="entry name" value="RuBisCO large subunit, N-terminal domain"/>
    <property type="match status" value="1"/>
</dbReference>
<reference evidence="2 3" key="1">
    <citation type="submission" date="2016-03" db="EMBL/GenBank/DDBJ databases">
        <title>Genome sequence of Nesiotobacter sp. nov., a moderately halophilic alphaproteobacterium isolated from the Yellow Sea, China.</title>
        <authorList>
            <person name="Zhang G."/>
            <person name="Zhang R."/>
        </authorList>
    </citation>
    <scope>NUCLEOTIDE SEQUENCE [LARGE SCALE GENOMIC DNA]</scope>
    <source>
        <strain evidence="2 3">WB1-6</strain>
    </source>
</reference>
<dbReference type="InterPro" id="IPR033966">
    <property type="entry name" value="RuBisCO"/>
</dbReference>
<accession>A0A1U7JKG0</accession>
<name>A0A1U7JKG0_9HYPH</name>
<dbReference type="GO" id="GO:0016984">
    <property type="term" value="F:ribulose-bisphosphate carboxylase activity"/>
    <property type="evidence" value="ECO:0007669"/>
    <property type="project" value="InterPro"/>
</dbReference>
<dbReference type="PANTHER" id="PTHR42704:SF17">
    <property type="entry name" value="RIBULOSE BISPHOSPHATE CARBOXYLASE LARGE CHAIN"/>
    <property type="match status" value="1"/>
</dbReference>
<gene>
    <name evidence="2" type="ORF">A3843_02190</name>
</gene>
<evidence type="ECO:0000313" key="2">
    <source>
        <dbReference type="EMBL" id="OKL45178.1"/>
    </source>
</evidence>
<dbReference type="CDD" id="cd08210">
    <property type="entry name" value="RLP_RrRLP"/>
    <property type="match status" value="1"/>
</dbReference>
<dbReference type="GO" id="GO:0000287">
    <property type="term" value="F:magnesium ion binding"/>
    <property type="evidence" value="ECO:0007669"/>
    <property type="project" value="InterPro"/>
</dbReference>
<dbReference type="InterPro" id="IPR036376">
    <property type="entry name" value="RuBisCO_lsu_C_sf"/>
</dbReference>
<dbReference type="AlphaFoldDB" id="A0A1U7JKG0"/>
<dbReference type="GO" id="GO:0015977">
    <property type="term" value="P:carbon fixation"/>
    <property type="evidence" value="ECO:0007669"/>
    <property type="project" value="InterPro"/>
</dbReference>
<sequence length="369" mass="39111">MDRFTVTYHVTGQEDEIAKRALGIALEQTIELPANLATPGFVADEVVGQILSTEALGGDVWEVKISYHPDAAGGELTQLLNVIFGNSSIQSGIRLASFELTEAMMAQFKGPRFGVAGLRELVGVPEKPLIQTALKPMGTDAKGLAELAYKFALGGVDVIKDDHGLANQVWAPFEERVEACVAAVNKANAETGGKTVYAPNVSGDFTAVMQWAKFAKQAGAGALLLCPGLTGFDAMRTIADDDSIALPIIAHPSLLGGNVTSQASGFSHRVLFGQIARLCGADSSVYPNYGGRFGFSKQECLSIVDGCLSAWGHLKTVFPTPGGGMTLDRVEDMQATYGNEVMYLIGGGLYGLTDDLVKSTRIFREALGR</sequence>
<feature type="domain" description="Ribulose bisphosphate carboxylase large subunit C-terminal" evidence="1">
    <location>
        <begin position="115"/>
        <end position="283"/>
    </location>
</feature>
<dbReference type="InterPro" id="IPR000685">
    <property type="entry name" value="RuBisCO_lsu_C"/>
</dbReference>
<dbReference type="PANTHER" id="PTHR42704">
    <property type="entry name" value="RIBULOSE BISPHOSPHATE CARBOXYLASE"/>
    <property type="match status" value="1"/>
</dbReference>
<protein>
    <recommendedName>
        <fullName evidence="1">Ribulose bisphosphate carboxylase large subunit C-terminal domain-containing protein</fullName>
    </recommendedName>
</protein>
<dbReference type="Proteomes" id="UP000185783">
    <property type="component" value="Unassembled WGS sequence"/>
</dbReference>
<comment type="caution">
    <text evidence="2">The sequence shown here is derived from an EMBL/GenBank/DDBJ whole genome shotgun (WGS) entry which is preliminary data.</text>
</comment>
<evidence type="ECO:0000259" key="1">
    <source>
        <dbReference type="Pfam" id="PF00016"/>
    </source>
</evidence>
<dbReference type="STRING" id="197461.A3843_02190"/>
<dbReference type="SFLD" id="SFLDS00014">
    <property type="entry name" value="RuBisCO"/>
    <property type="match status" value="1"/>
</dbReference>
<dbReference type="SUPFAM" id="SSF51649">
    <property type="entry name" value="RuBisCo, C-terminal domain"/>
    <property type="match status" value="1"/>
</dbReference>
<dbReference type="Pfam" id="PF00016">
    <property type="entry name" value="RuBisCO_large"/>
    <property type="match status" value="1"/>
</dbReference>
<dbReference type="SUPFAM" id="SSF54966">
    <property type="entry name" value="RuBisCO, large subunit, small (N-terminal) domain"/>
    <property type="match status" value="1"/>
</dbReference>
<evidence type="ECO:0000313" key="3">
    <source>
        <dbReference type="Proteomes" id="UP000185783"/>
    </source>
</evidence>
<organism evidence="2 3">
    <name type="scientific">Pseudovibrio exalbescens</name>
    <dbReference type="NCBI Taxonomy" id="197461"/>
    <lineage>
        <taxon>Bacteria</taxon>
        <taxon>Pseudomonadati</taxon>
        <taxon>Pseudomonadota</taxon>
        <taxon>Alphaproteobacteria</taxon>
        <taxon>Hyphomicrobiales</taxon>
        <taxon>Stappiaceae</taxon>
        <taxon>Pseudovibrio</taxon>
    </lineage>
</organism>
<dbReference type="SFLD" id="SFLDG00301">
    <property type="entry name" value="RuBisCO-like_proteins"/>
    <property type="match status" value="1"/>
</dbReference>
<dbReference type="EMBL" id="LVVZ01000005">
    <property type="protein sequence ID" value="OKL45178.1"/>
    <property type="molecule type" value="Genomic_DNA"/>
</dbReference>
<proteinExistence type="predicted"/>
<dbReference type="Gene3D" id="3.20.20.110">
    <property type="entry name" value="Ribulose bisphosphate carboxylase, large subunit, C-terminal domain"/>
    <property type="match status" value="1"/>
</dbReference>